<reference evidence="2" key="1">
    <citation type="journal article" date="2010" name="Science">
        <title>Plasticity of animal genome architecture unmasked by rapid evolution of a pelagic tunicate.</title>
        <authorList>
            <person name="Denoeud F."/>
            <person name="Henriet S."/>
            <person name="Mungpakdee S."/>
            <person name="Aury J.M."/>
            <person name="Da Silva C."/>
            <person name="Brinkmann H."/>
            <person name="Mikhaleva J."/>
            <person name="Olsen L.C."/>
            <person name="Jubin C."/>
            <person name="Canestro C."/>
            <person name="Bouquet J.M."/>
            <person name="Danks G."/>
            <person name="Poulain J."/>
            <person name="Campsteijn C."/>
            <person name="Adamski M."/>
            <person name="Cross I."/>
            <person name="Yadetie F."/>
            <person name="Muffato M."/>
            <person name="Louis A."/>
            <person name="Butcher S."/>
            <person name="Tsagkogeorga G."/>
            <person name="Konrad A."/>
            <person name="Singh S."/>
            <person name="Jensen M.F."/>
            <person name="Cong E.H."/>
            <person name="Eikeseth-Otteraa H."/>
            <person name="Noel B."/>
            <person name="Anthouard V."/>
            <person name="Porcel B.M."/>
            <person name="Kachouri-Lafond R."/>
            <person name="Nishino A."/>
            <person name="Ugolini M."/>
            <person name="Chourrout P."/>
            <person name="Nishida H."/>
            <person name="Aasland R."/>
            <person name="Huzurbazar S."/>
            <person name="Westhof E."/>
            <person name="Delsuc F."/>
            <person name="Lehrach H."/>
            <person name="Reinhardt R."/>
            <person name="Weissenbach J."/>
            <person name="Roy S.W."/>
            <person name="Artiguenave F."/>
            <person name="Postlethwait J.H."/>
            <person name="Manak J.R."/>
            <person name="Thompson E.M."/>
            <person name="Jaillon O."/>
            <person name="Du Pasquier L."/>
            <person name="Boudinot P."/>
            <person name="Liberles D.A."/>
            <person name="Volff J.N."/>
            <person name="Philippe H."/>
            <person name="Lenhard B."/>
            <person name="Roest Crollius H."/>
            <person name="Wincker P."/>
            <person name="Chourrout D."/>
        </authorList>
    </citation>
    <scope>NUCLEOTIDE SEQUENCE [LARGE SCALE GENOMIC DNA]</scope>
</reference>
<dbReference type="InParanoid" id="E4XCJ4"/>
<dbReference type="Proteomes" id="UP000001307">
    <property type="component" value="Unassembled WGS sequence"/>
</dbReference>
<name>E4XCJ4_OIKDI</name>
<gene>
    <name evidence="2" type="ORF">GSOID_T00007862001</name>
</gene>
<accession>E4XCJ4</accession>
<keyword evidence="3" id="KW-1185">Reference proteome</keyword>
<feature type="domain" description="HAT C-terminal dimerisation" evidence="1">
    <location>
        <begin position="612"/>
        <end position="667"/>
    </location>
</feature>
<dbReference type="InterPro" id="IPR012337">
    <property type="entry name" value="RNaseH-like_sf"/>
</dbReference>
<proteinExistence type="predicted"/>
<dbReference type="OrthoDB" id="5865631at2759"/>
<protein>
    <recommendedName>
        <fullName evidence="1">HAT C-terminal dimerisation domain-containing protein</fullName>
    </recommendedName>
</protein>
<evidence type="ECO:0000259" key="1">
    <source>
        <dbReference type="Pfam" id="PF05699"/>
    </source>
</evidence>
<dbReference type="EMBL" id="FN653036">
    <property type="protein sequence ID" value="CBY09319.1"/>
    <property type="molecule type" value="Genomic_DNA"/>
</dbReference>
<sequence>MAESLSKKRKLVIEKKLEIKKGEFYELDDIIEVYQNEKKWCKELKFFKIIHDEEWNGQIVCSGECLKPEPIQARHANGRLRNFNLKRHMEANHDPEKILKAKEKRLTKMRSTIPSYFRPAKAHKKEEKKEAAALLTAVAAKNHGAQYGSVTDESFKSLYPSAYFADLAKNENVEEMLEFLKAALPVLIEKNVLSIVIDDKCISNKLSDLEKNCHGTLLQIPDPQTGDRVSYLIGFTPTDAKDECTLAALTRADLKKYGIDSYDLIRTIPISGDAAELATLTNLSLLSVICICHTINRVGEMTVDYAAPYGLRTKYEKETQEFLQACKKQISATNSIRWSKKAEQYVALYLWKSKIEELATDPSIFHKYLLEDKTLPSWTYIKCQAMISVVFLSAIRNMERNDACLPDGFYTIENLMIRLSSMAASLKDRDEIEMMDSLTKGAFAKICNMFFSGYILDDEVASRPDPNRAQEANLVACFIFPPKRKCQFTSLVAILKQNDDDFFKKSGKLIENCVRTWYRHAESATVELYKLVCPEDPETFILAPKEPEKNSQVLDDFDDIGQNLDGLLFETDIQSEVVRYKTSVTREDWLLCCKWKKYKTDDPLFASKTMKLFWNTSETKARYPRLRKVALKCLSCPVASAQLERVFGQMSDYSRDPKRNRLTSLSALEYHQFATGAKLKNVAKMYLDDPFPAKD</sequence>
<evidence type="ECO:0000313" key="2">
    <source>
        <dbReference type="EMBL" id="CBY09319.1"/>
    </source>
</evidence>
<dbReference type="AlphaFoldDB" id="E4XCJ4"/>
<evidence type="ECO:0000313" key="3">
    <source>
        <dbReference type="Proteomes" id="UP000001307"/>
    </source>
</evidence>
<dbReference type="SUPFAM" id="SSF53098">
    <property type="entry name" value="Ribonuclease H-like"/>
    <property type="match status" value="1"/>
</dbReference>
<dbReference type="InterPro" id="IPR008906">
    <property type="entry name" value="HATC_C_dom"/>
</dbReference>
<dbReference type="Pfam" id="PF05699">
    <property type="entry name" value="Dimer_Tnp_hAT"/>
    <property type="match status" value="1"/>
</dbReference>
<dbReference type="GO" id="GO:0046983">
    <property type="term" value="F:protein dimerization activity"/>
    <property type="evidence" value="ECO:0007669"/>
    <property type="project" value="InterPro"/>
</dbReference>
<organism evidence="2">
    <name type="scientific">Oikopleura dioica</name>
    <name type="common">Tunicate</name>
    <dbReference type="NCBI Taxonomy" id="34765"/>
    <lineage>
        <taxon>Eukaryota</taxon>
        <taxon>Metazoa</taxon>
        <taxon>Chordata</taxon>
        <taxon>Tunicata</taxon>
        <taxon>Appendicularia</taxon>
        <taxon>Copelata</taxon>
        <taxon>Oikopleuridae</taxon>
        <taxon>Oikopleura</taxon>
    </lineage>
</organism>